<dbReference type="STRING" id="1121476.SAMN02745751_02586"/>
<reference evidence="4 5" key="1">
    <citation type="submission" date="2016-11" db="EMBL/GenBank/DDBJ databases">
        <authorList>
            <person name="Jaros S."/>
            <person name="Januszkiewicz K."/>
            <person name="Wedrychowicz H."/>
        </authorList>
    </citation>
    <scope>NUCLEOTIDE SEQUENCE [LARGE SCALE GENOMIC DNA]</scope>
    <source>
        <strain evidence="4 5">DSM 17477</strain>
    </source>
</reference>
<evidence type="ECO:0000313" key="5">
    <source>
        <dbReference type="Proteomes" id="UP000184052"/>
    </source>
</evidence>
<evidence type="ECO:0000256" key="1">
    <source>
        <dbReference type="SAM" id="MobiDB-lite"/>
    </source>
</evidence>
<evidence type="ECO:0000259" key="3">
    <source>
        <dbReference type="PROSITE" id="PS51272"/>
    </source>
</evidence>
<dbReference type="InterPro" id="IPR013766">
    <property type="entry name" value="Thioredoxin_domain"/>
</dbReference>
<feature type="chain" id="PRO_5038642089" evidence="2">
    <location>
        <begin position="26"/>
        <end position="377"/>
    </location>
</feature>
<name>A0A1M6JDT1_9FIRM</name>
<gene>
    <name evidence="4" type="ORF">SAMN02745751_02586</name>
</gene>
<dbReference type="PROSITE" id="PS51272">
    <property type="entry name" value="SLH"/>
    <property type="match status" value="1"/>
</dbReference>
<dbReference type="RefSeq" id="WP_073049996.1">
    <property type="nucleotide sequence ID" value="NZ_FQZL01000021.1"/>
</dbReference>
<feature type="compositionally biased region" description="Acidic residues" evidence="1">
    <location>
        <begin position="24"/>
        <end position="78"/>
    </location>
</feature>
<dbReference type="EMBL" id="FQZL01000021">
    <property type="protein sequence ID" value="SHJ44835.1"/>
    <property type="molecule type" value="Genomic_DNA"/>
</dbReference>
<dbReference type="CDD" id="cd02961">
    <property type="entry name" value="PDI_a_family"/>
    <property type="match status" value="1"/>
</dbReference>
<dbReference type="SUPFAM" id="SSF52833">
    <property type="entry name" value="Thioredoxin-like"/>
    <property type="match status" value="1"/>
</dbReference>
<feature type="signal peptide" evidence="2">
    <location>
        <begin position="1"/>
        <end position="25"/>
    </location>
</feature>
<dbReference type="Gene3D" id="3.40.30.10">
    <property type="entry name" value="Glutaredoxin"/>
    <property type="match status" value="1"/>
</dbReference>
<proteinExistence type="predicted"/>
<evidence type="ECO:0000313" key="4">
    <source>
        <dbReference type="EMBL" id="SHJ44835.1"/>
    </source>
</evidence>
<feature type="domain" description="SLH" evidence="3">
    <location>
        <begin position="133"/>
        <end position="198"/>
    </location>
</feature>
<feature type="region of interest" description="Disordered" evidence="1">
    <location>
        <begin position="21"/>
        <end position="79"/>
    </location>
</feature>
<dbReference type="PROSITE" id="PS51257">
    <property type="entry name" value="PROKAR_LIPOPROTEIN"/>
    <property type="match status" value="1"/>
</dbReference>
<accession>A0A1M6JDT1</accession>
<dbReference type="OrthoDB" id="1862659at2"/>
<evidence type="ECO:0000256" key="2">
    <source>
        <dbReference type="SAM" id="SignalP"/>
    </source>
</evidence>
<dbReference type="Proteomes" id="UP000184052">
    <property type="component" value="Unassembled WGS sequence"/>
</dbReference>
<dbReference type="InterPro" id="IPR001119">
    <property type="entry name" value="SLH_dom"/>
</dbReference>
<protein>
    <submittedName>
        <fullName evidence="4">Thioredoxin</fullName>
    </submittedName>
</protein>
<sequence>MKKTYLILVLILAMVLAACSPQETTEEPAESEEPAEDIQEEPGETGDEVVEQSEADTEESSEEPEEAAEEPAEEENDYSGELKEAYEYGKVLYDLGLFNGVSTEKYEPNLEGDMNREQAMKMIVSALGWEPSSEEQCPFSDVSDWAKPYVGRAYLKGIALGTVPENNIFGAKDSVTMQQLLTFYLRALGYETSYAYENALKLGEITGLTDNIEPTEDNLKRYHLVIATYNALGASRLESARTLAEDLISEGLIESSMAEEFGLIQNYKYQSQREYGPVELDAENFADMITGEEKALVLFFQNGNELCEEMELPFYNTAVALADVARVGVLNEKEAGDLLTEYNITSFPSLKLFKAGEDTTLPAVPDMDTLVQWVKNN</sequence>
<keyword evidence="5" id="KW-1185">Reference proteome</keyword>
<dbReference type="Pfam" id="PF00085">
    <property type="entry name" value="Thioredoxin"/>
    <property type="match status" value="1"/>
</dbReference>
<organism evidence="4 5">
    <name type="scientific">Dethiosulfatibacter aminovorans DSM 17477</name>
    <dbReference type="NCBI Taxonomy" id="1121476"/>
    <lineage>
        <taxon>Bacteria</taxon>
        <taxon>Bacillati</taxon>
        <taxon>Bacillota</taxon>
        <taxon>Tissierellia</taxon>
        <taxon>Dethiosulfatibacter</taxon>
    </lineage>
</organism>
<keyword evidence="2" id="KW-0732">Signal</keyword>
<dbReference type="InterPro" id="IPR036249">
    <property type="entry name" value="Thioredoxin-like_sf"/>
</dbReference>
<dbReference type="AlphaFoldDB" id="A0A1M6JDT1"/>